<keyword evidence="5 7" id="KW-0234">DNA repair</keyword>
<keyword evidence="2 7" id="KW-0235">DNA replication</keyword>
<feature type="active site" description="N6-AMP-lysine intermediate" evidence="7">
    <location>
        <position position="128"/>
    </location>
</feature>
<dbReference type="EC" id="6.5.1.2" evidence="7"/>
<comment type="similarity">
    <text evidence="7">Belongs to the NAD-dependent DNA ligase family. LigB subfamily.</text>
</comment>
<evidence type="ECO:0000256" key="5">
    <source>
        <dbReference type="ARBA" id="ARBA00023204"/>
    </source>
</evidence>
<name>A0ABV6SMS2_AZOPA</name>
<dbReference type="Pfam" id="PF01653">
    <property type="entry name" value="DNA_ligase_aden"/>
    <property type="match status" value="1"/>
</dbReference>
<dbReference type="SMART" id="SM00532">
    <property type="entry name" value="LIGANc"/>
    <property type="match status" value="1"/>
</dbReference>
<reference evidence="10 11" key="1">
    <citation type="submission" date="2024-09" db="EMBL/GenBank/DDBJ databases">
        <authorList>
            <person name="Sun Q."/>
            <person name="Mori K."/>
        </authorList>
    </citation>
    <scope>NUCLEOTIDE SEQUENCE [LARGE SCALE GENOMIC DNA]</scope>
    <source>
        <strain evidence="10 11">NCAIM B.01794</strain>
    </source>
</reference>
<dbReference type="Gene3D" id="3.30.470.30">
    <property type="entry name" value="DNA ligase/mRNA capping enzyme"/>
    <property type="match status" value="1"/>
</dbReference>
<keyword evidence="1 7" id="KW-0436">Ligase</keyword>
<dbReference type="Pfam" id="PF03120">
    <property type="entry name" value="OB_DNA_ligase"/>
    <property type="match status" value="1"/>
</dbReference>
<dbReference type="SUPFAM" id="SSF50249">
    <property type="entry name" value="Nucleic acid-binding proteins"/>
    <property type="match status" value="1"/>
</dbReference>
<dbReference type="InterPro" id="IPR013840">
    <property type="entry name" value="DNAligase_N"/>
</dbReference>
<dbReference type="NCBIfam" id="NF005987">
    <property type="entry name" value="PRK08097.1"/>
    <property type="match status" value="1"/>
</dbReference>
<dbReference type="GO" id="GO:0003911">
    <property type="term" value="F:DNA ligase (NAD+) activity"/>
    <property type="evidence" value="ECO:0007669"/>
    <property type="project" value="UniProtKB-EC"/>
</dbReference>
<evidence type="ECO:0000313" key="10">
    <source>
        <dbReference type="EMBL" id="MFC0710396.1"/>
    </source>
</evidence>
<accession>A0ABV6SMS2</accession>
<dbReference type="Gene3D" id="2.40.50.140">
    <property type="entry name" value="Nucleic acid-binding proteins"/>
    <property type="match status" value="1"/>
</dbReference>
<dbReference type="EMBL" id="JBHLSS010000078">
    <property type="protein sequence ID" value="MFC0710396.1"/>
    <property type="molecule type" value="Genomic_DNA"/>
</dbReference>
<keyword evidence="11" id="KW-1185">Reference proteome</keyword>
<evidence type="ECO:0000259" key="9">
    <source>
        <dbReference type="SMART" id="SM00532"/>
    </source>
</evidence>
<evidence type="ECO:0000256" key="8">
    <source>
        <dbReference type="SAM" id="SignalP"/>
    </source>
</evidence>
<feature type="signal peptide" evidence="8">
    <location>
        <begin position="1"/>
        <end position="21"/>
    </location>
</feature>
<feature type="domain" description="NAD-dependent DNA ligase N-terminal" evidence="9">
    <location>
        <begin position="32"/>
        <end position="430"/>
    </location>
</feature>
<dbReference type="InterPro" id="IPR012340">
    <property type="entry name" value="NA-bd_OB-fold"/>
</dbReference>
<evidence type="ECO:0000256" key="7">
    <source>
        <dbReference type="HAMAP-Rule" id="MF_01587"/>
    </source>
</evidence>
<proteinExistence type="inferred from homology"/>
<comment type="catalytic activity">
    <reaction evidence="6 7">
        <text>NAD(+) + (deoxyribonucleotide)n-3'-hydroxyl + 5'-phospho-(deoxyribonucleotide)m = (deoxyribonucleotide)n+m + AMP + beta-nicotinamide D-nucleotide.</text>
        <dbReference type="EC" id="6.5.1.2"/>
    </reaction>
</comment>
<evidence type="ECO:0000313" key="11">
    <source>
        <dbReference type="Proteomes" id="UP001589891"/>
    </source>
</evidence>
<dbReference type="Gene3D" id="1.10.287.610">
    <property type="entry name" value="Helix hairpin bin"/>
    <property type="match status" value="1"/>
</dbReference>
<comment type="function">
    <text evidence="7">Catalyzes the formation of phosphodiester linkages between 5'-phosphoryl and 3'-hydroxyl groups in double-stranded DNA using NAD as a coenzyme and as the energy source for the reaction.</text>
</comment>
<evidence type="ECO:0000256" key="6">
    <source>
        <dbReference type="ARBA" id="ARBA00034005"/>
    </source>
</evidence>
<dbReference type="PANTHER" id="PTHR47810">
    <property type="entry name" value="DNA LIGASE"/>
    <property type="match status" value="1"/>
</dbReference>
<dbReference type="InterPro" id="IPR010994">
    <property type="entry name" value="RuvA_2-like"/>
</dbReference>
<evidence type="ECO:0000256" key="4">
    <source>
        <dbReference type="ARBA" id="ARBA00023027"/>
    </source>
</evidence>
<dbReference type="SUPFAM" id="SSF47781">
    <property type="entry name" value="RuvA domain 2-like"/>
    <property type="match status" value="1"/>
</dbReference>
<organism evidence="10 11">
    <name type="scientific">Azorhizophilus paspali</name>
    <name type="common">Azotobacter paspali</name>
    <dbReference type="NCBI Taxonomy" id="69963"/>
    <lineage>
        <taxon>Bacteria</taxon>
        <taxon>Pseudomonadati</taxon>
        <taxon>Pseudomonadota</taxon>
        <taxon>Gammaproteobacteria</taxon>
        <taxon>Pseudomonadales</taxon>
        <taxon>Pseudomonadaceae</taxon>
        <taxon>Azorhizophilus</taxon>
    </lineage>
</organism>
<dbReference type="PANTHER" id="PTHR47810:SF1">
    <property type="entry name" value="DNA LIGASE B"/>
    <property type="match status" value="1"/>
</dbReference>
<dbReference type="RefSeq" id="WP_376946393.1">
    <property type="nucleotide sequence ID" value="NZ_CP171449.1"/>
</dbReference>
<keyword evidence="4 7" id="KW-0520">NAD</keyword>
<feature type="chain" id="PRO_5046751720" description="DNA ligase B" evidence="8">
    <location>
        <begin position="22"/>
        <end position="560"/>
    </location>
</feature>
<comment type="caution">
    <text evidence="10">The sequence shown here is derived from an EMBL/GenBank/DDBJ whole genome shotgun (WGS) entry which is preliminary data.</text>
</comment>
<dbReference type="InterPro" id="IPR004150">
    <property type="entry name" value="NAD_DNA_ligase_OB"/>
</dbReference>
<sequence>MQRRIAFSLLLLLPFASPTLAESACPDWTAQRAAAELAALAERLRQWDVAYHRDGRSPVADELYDQARARLADWNRCFPGQADASFEPLAGSAGPLLHPVPHTGLAKLDEAAVRDWMATREDLWTQPKVDGVAVTLEYVDGRLRRAISRGDGRHGQDWTARVRRLPALPRQLAEKQRLILQGELYWRLPGHVQAEAGGRSARARVAGLLARDTLDDGDAAGIGLFIWDWPNGPADMRARLDGLERLGFAEARRYSRPVADFATARQWRERWYREPLPFASDGVVLRQGQRPPGERWRAEPPHWAVAWKYPLAQALTEVRAVRFRIGRSGRITPQLELQPVRLDDRQIRRVALGSLRRWRELDVRPGDQVAIRLAGQSIPQVDTVVWRAAERPALHAPDPTAHHALSCWRPLPGCEEQFLARLDWLGGRRGLDLGGVGRGTWEALLENGRLDDLLGWLELDEARLVELPGFGERSASLLAERFRAARRRPFPMWLRALGLPPAGEATLPPSWDELAGRGPEQWQREPGIGPGRARQLQAFFAHPEVQALRQRLRAAGVEGF</sequence>
<dbReference type="Gene3D" id="1.10.150.20">
    <property type="entry name" value="5' to 3' exonuclease, C-terminal subdomain"/>
    <property type="match status" value="2"/>
</dbReference>
<gene>
    <name evidence="7 10" type="primary">ligB</name>
    <name evidence="10" type="ORF">ACFFGX_12805</name>
</gene>
<dbReference type="Proteomes" id="UP001589891">
    <property type="component" value="Unassembled WGS sequence"/>
</dbReference>
<evidence type="ECO:0000256" key="3">
    <source>
        <dbReference type="ARBA" id="ARBA00022763"/>
    </source>
</evidence>
<dbReference type="InterPro" id="IPR050326">
    <property type="entry name" value="NAD_dep_DNA_ligaseB"/>
</dbReference>
<dbReference type="InterPro" id="IPR013839">
    <property type="entry name" value="DNAligase_adenylation"/>
</dbReference>
<evidence type="ECO:0000256" key="1">
    <source>
        <dbReference type="ARBA" id="ARBA00022598"/>
    </source>
</evidence>
<evidence type="ECO:0000256" key="2">
    <source>
        <dbReference type="ARBA" id="ARBA00022705"/>
    </source>
</evidence>
<keyword evidence="3 7" id="KW-0227">DNA damage</keyword>
<dbReference type="HAMAP" id="MF_01587">
    <property type="entry name" value="DNA_ligase_B"/>
    <property type="match status" value="1"/>
</dbReference>
<protein>
    <recommendedName>
        <fullName evidence="7">DNA ligase B</fullName>
        <ecNumber evidence="7">6.5.1.2</ecNumber>
    </recommendedName>
    <alternativeName>
        <fullName evidence="7">Polydeoxyribonucleotide synthase [NAD(+)] B</fullName>
    </alternativeName>
</protein>
<dbReference type="InterPro" id="IPR020923">
    <property type="entry name" value="DNA_ligase_B"/>
</dbReference>
<dbReference type="SUPFAM" id="SSF56091">
    <property type="entry name" value="DNA ligase/mRNA capping enzyme, catalytic domain"/>
    <property type="match status" value="1"/>
</dbReference>
<keyword evidence="8" id="KW-0732">Signal</keyword>